<keyword evidence="2" id="KW-0581">Phagocytosis</keyword>
<comment type="function">
    <text evidence="4">Involved in cytoskeletal rearrangements required for phagocytosis of apoptotic cells and cell motility. Acts in association with DOCK1 and CRK. Was initially proposed to be required in complex with DOCK1 to activate Rac Rho small GTPases. May enhance the guanine nucleotide exchange factor (GEF) activity of DOCK1.</text>
</comment>
<dbReference type="Gene3D" id="6.10.250.810">
    <property type="match status" value="1"/>
</dbReference>
<dbReference type="SUPFAM" id="SSF50729">
    <property type="entry name" value="PH domain-like"/>
    <property type="match status" value="1"/>
</dbReference>
<reference evidence="6" key="1">
    <citation type="submission" date="2014-08" db="EMBL/GenBank/DDBJ databases">
        <authorList>
            <person name="Senf B."/>
            <person name="Petzold A."/>
            <person name="Downie B.R."/>
            <person name="Koch P."/>
            <person name="Platzer M."/>
        </authorList>
    </citation>
    <scope>NUCLEOTIDE SEQUENCE [LARGE SCALE GENOMIC DNA]</scope>
    <source>
        <strain evidence="6">GRZ</strain>
    </source>
</reference>
<accession>A0A8C6P0R2</accession>
<evidence type="ECO:0000256" key="2">
    <source>
        <dbReference type="ARBA" id="ARBA00022907"/>
    </source>
</evidence>
<dbReference type="GO" id="GO:0032045">
    <property type="term" value="C:guanyl-nucleotide exchange factor complex"/>
    <property type="evidence" value="ECO:0007669"/>
    <property type="project" value="TreeGrafter"/>
</dbReference>
<evidence type="ECO:0000256" key="4">
    <source>
        <dbReference type="ARBA" id="ARBA00024863"/>
    </source>
</evidence>
<dbReference type="PANTHER" id="PTHR12771:SF23">
    <property type="entry name" value="ENGULFMENT AND CELL MOTILITY PROTEIN 1"/>
    <property type="match status" value="1"/>
</dbReference>
<keyword evidence="1" id="KW-0053">Apoptosis</keyword>
<dbReference type="PANTHER" id="PTHR12771">
    <property type="entry name" value="ENGULFMENT AND CELL MOTILITY"/>
    <property type="match status" value="1"/>
</dbReference>
<feature type="domain" description="ELMO" evidence="5">
    <location>
        <begin position="227"/>
        <end position="399"/>
    </location>
</feature>
<gene>
    <name evidence="6" type="primary">ELMO1</name>
    <name evidence="6" type="synonym">elmo1</name>
</gene>
<reference evidence="6" key="2">
    <citation type="submission" date="2025-08" db="UniProtKB">
        <authorList>
            <consortium name="Ensembl"/>
        </authorList>
    </citation>
    <scope>IDENTIFICATION</scope>
</reference>
<evidence type="ECO:0000256" key="1">
    <source>
        <dbReference type="ARBA" id="ARBA00022703"/>
    </source>
</evidence>
<dbReference type="GO" id="GO:0006915">
    <property type="term" value="P:apoptotic process"/>
    <property type="evidence" value="ECO:0007669"/>
    <property type="project" value="UniProtKB-KW"/>
</dbReference>
<dbReference type="Pfam" id="PF11841">
    <property type="entry name" value="ELMO_ARM"/>
    <property type="match status" value="1"/>
</dbReference>
<dbReference type="GO" id="GO:0048870">
    <property type="term" value="P:cell motility"/>
    <property type="evidence" value="ECO:0007669"/>
    <property type="project" value="TreeGrafter"/>
</dbReference>
<dbReference type="InterPro" id="IPR050868">
    <property type="entry name" value="ELMO_domain-containing"/>
</dbReference>
<proteinExistence type="predicted"/>
<dbReference type="GeneTree" id="ENSGT00940000155994"/>
<dbReference type="FunFam" id="2.30.29.30:FF:000053">
    <property type="entry name" value="Engulfment and cell motility protein 1"/>
    <property type="match status" value="1"/>
</dbReference>
<dbReference type="GO" id="GO:0006909">
    <property type="term" value="P:phagocytosis"/>
    <property type="evidence" value="ECO:0007669"/>
    <property type="project" value="UniProtKB-KW"/>
</dbReference>
<dbReference type="PROSITE" id="PS51335">
    <property type="entry name" value="ELMO"/>
    <property type="match status" value="1"/>
</dbReference>
<reference evidence="6" key="3">
    <citation type="submission" date="2025-09" db="UniProtKB">
        <authorList>
            <consortium name="Ensembl"/>
        </authorList>
    </citation>
    <scope>IDENTIFICATION</scope>
</reference>
<evidence type="ECO:0000256" key="3">
    <source>
        <dbReference type="ARBA" id="ARBA00023036"/>
    </source>
</evidence>
<dbReference type="GO" id="GO:0017124">
    <property type="term" value="F:SH3 domain binding"/>
    <property type="evidence" value="ECO:0007669"/>
    <property type="project" value="UniProtKB-KW"/>
</dbReference>
<dbReference type="InterPro" id="IPR011993">
    <property type="entry name" value="PH-like_dom_sf"/>
</dbReference>
<dbReference type="Gene3D" id="2.30.29.30">
    <property type="entry name" value="Pleckstrin-homology domain (PH domain)/Phosphotyrosine-binding domain (PTB)"/>
    <property type="match status" value="1"/>
</dbReference>
<dbReference type="Ensembl" id="ENSNFUT00015038167.1">
    <property type="protein sequence ID" value="ENSNFUP00015036562.1"/>
    <property type="gene ID" value="ENSNFUG00015017686.1"/>
</dbReference>
<keyword evidence="3" id="KW-0729">SH3-binding</keyword>
<dbReference type="CDD" id="cd13359">
    <property type="entry name" value="PH_ELMO1_CED-12"/>
    <property type="match status" value="1"/>
</dbReference>
<dbReference type="InterPro" id="IPR001849">
    <property type="entry name" value="PH_domain"/>
</dbReference>
<dbReference type="GO" id="GO:0007015">
    <property type="term" value="P:actin filament organization"/>
    <property type="evidence" value="ECO:0007669"/>
    <property type="project" value="TreeGrafter"/>
</dbReference>
<dbReference type="AlphaFoldDB" id="A0A8C6P0R2"/>
<keyword evidence="7" id="KW-1185">Reference proteome</keyword>
<dbReference type="Proteomes" id="UP000694548">
    <property type="component" value="Chromosome sgr19"/>
</dbReference>
<organism evidence="6 7">
    <name type="scientific">Nothobranchius furzeri</name>
    <name type="common">Turquoise killifish</name>
    <dbReference type="NCBI Taxonomy" id="105023"/>
    <lineage>
        <taxon>Eukaryota</taxon>
        <taxon>Metazoa</taxon>
        <taxon>Chordata</taxon>
        <taxon>Craniata</taxon>
        <taxon>Vertebrata</taxon>
        <taxon>Euteleostomi</taxon>
        <taxon>Actinopterygii</taxon>
        <taxon>Neopterygii</taxon>
        <taxon>Teleostei</taxon>
        <taxon>Neoteleostei</taxon>
        <taxon>Acanthomorphata</taxon>
        <taxon>Ovalentaria</taxon>
        <taxon>Atherinomorphae</taxon>
        <taxon>Cyprinodontiformes</taxon>
        <taxon>Nothobranchiidae</taxon>
        <taxon>Nothobranchius</taxon>
    </lineage>
</organism>
<dbReference type="InterPro" id="IPR006816">
    <property type="entry name" value="ELMO_dom"/>
</dbReference>
<protein>
    <submittedName>
        <fullName evidence="6">Engulfment and cell motility 1</fullName>
    </submittedName>
</protein>
<evidence type="ECO:0000313" key="6">
    <source>
        <dbReference type="Ensembl" id="ENSNFUP00015036562.1"/>
    </source>
</evidence>
<dbReference type="Pfam" id="PF16457">
    <property type="entry name" value="PH_12"/>
    <property type="match status" value="1"/>
</dbReference>
<dbReference type="InterPro" id="IPR024574">
    <property type="entry name" value="ELMO_ARM"/>
</dbReference>
<name>A0A8C6P0R2_NOTFU</name>
<dbReference type="InterPro" id="IPR011989">
    <property type="entry name" value="ARM-like"/>
</dbReference>
<evidence type="ECO:0000259" key="5">
    <source>
        <dbReference type="PROSITE" id="PS51335"/>
    </source>
</evidence>
<sequence>CEGYNRNDIKNGSILRLTTSPVSFRSQRNPDLHDRIQSSSMDAKLEALKDLANASRDITFAQEFINLDGISLLTQMVESGTDFGDLLSFTLTAFVELMDHGIVSWDTFSVAFIKKIASFVNKSAMDTAVLQRSLAILESMVLNSQDLYHKVLVRLKAPVMPTKLKTISFYSFLCSPWAAPSVFIQNVIRSPTPINDEMAHQLYVLQVLNFNLLEDRMMTKMDPQDQAQRDIIFELRRIAFDVECEPNNSGSTEKRKSMYTRDYKKLGFINHVNPAMDFTQIPPGMLALDNMLYFAKHHQDAYIRIVLENSSREDKHECPFGRSSIELTKMLCEILKVGELPSENCHDFHPMFFTHDRSFAEFFCICIQLLNKTWKEMRATSEDFNKVMQVVREQIMRALTLKPNSLDQFKSRLQNLGYAEILKIRQSERMNQEDFQSRPILELREKIQPEIMELIKQQRLNRLCEGTCFRKISNRRRQDKFWYCRLSPNHKVLHYGDLEESPQGEVPHDSLQDKLPVADIKAVITGKDCPHMKEKGALKQNKEVLELAFSVLYESDEYLNFIAPDKHEYCVWTDGLNALLGKEMTSDYTKSDMDTLLSMEMKLRLLDLENIHIPEAPPPIPKEPRISGFSSRFSLTDHMVRTDCCTWGTLARSRHEDRSLCPSCVVVFTLQQRLKFIKCSLFPPFTL</sequence>
<dbReference type="Pfam" id="PF04727">
    <property type="entry name" value="ELMO_CED12"/>
    <property type="match status" value="1"/>
</dbReference>
<dbReference type="GO" id="GO:0005886">
    <property type="term" value="C:plasma membrane"/>
    <property type="evidence" value="ECO:0007669"/>
    <property type="project" value="TreeGrafter"/>
</dbReference>
<dbReference type="Gene3D" id="1.25.10.10">
    <property type="entry name" value="Leucine-rich Repeat Variant"/>
    <property type="match status" value="1"/>
</dbReference>
<evidence type="ECO:0000313" key="7">
    <source>
        <dbReference type="Proteomes" id="UP000694548"/>
    </source>
</evidence>